<dbReference type="Proteomes" id="UP000569329">
    <property type="component" value="Unassembled WGS sequence"/>
</dbReference>
<evidence type="ECO:0000256" key="2">
    <source>
        <dbReference type="ARBA" id="ARBA00007362"/>
    </source>
</evidence>
<organism evidence="8 9">
    <name type="scientific">Halosaccharopolyspora lacisalsi</name>
    <dbReference type="NCBI Taxonomy" id="1000566"/>
    <lineage>
        <taxon>Bacteria</taxon>
        <taxon>Bacillati</taxon>
        <taxon>Actinomycetota</taxon>
        <taxon>Actinomycetes</taxon>
        <taxon>Pseudonocardiales</taxon>
        <taxon>Pseudonocardiaceae</taxon>
        <taxon>Halosaccharopolyspora</taxon>
    </lineage>
</organism>
<feature type="transmembrane region" description="Helical" evidence="6">
    <location>
        <begin position="156"/>
        <end position="175"/>
    </location>
</feature>
<comment type="subcellular location">
    <subcellularLocation>
        <location evidence="1">Membrane</location>
        <topology evidence="1">Multi-pass membrane protein</topology>
    </subcellularLocation>
</comment>
<evidence type="ECO:0000256" key="1">
    <source>
        <dbReference type="ARBA" id="ARBA00004141"/>
    </source>
</evidence>
<feature type="domain" description="EamA" evidence="7">
    <location>
        <begin position="3"/>
        <end position="111"/>
    </location>
</feature>
<keyword evidence="4 6" id="KW-1133">Transmembrane helix</keyword>
<dbReference type="InterPro" id="IPR000620">
    <property type="entry name" value="EamA_dom"/>
</dbReference>
<feature type="transmembrane region" description="Helical" evidence="6">
    <location>
        <begin position="216"/>
        <end position="236"/>
    </location>
</feature>
<keyword evidence="9" id="KW-1185">Reference proteome</keyword>
<accession>A0A839DS87</accession>
<keyword evidence="3 6" id="KW-0812">Transmembrane</keyword>
<dbReference type="PANTHER" id="PTHR32322:SF9">
    <property type="entry name" value="AMINO-ACID METABOLITE EFFLUX PUMP-RELATED"/>
    <property type="match status" value="1"/>
</dbReference>
<evidence type="ECO:0000259" key="7">
    <source>
        <dbReference type="Pfam" id="PF00892"/>
    </source>
</evidence>
<feature type="transmembrane region" description="Helical" evidence="6">
    <location>
        <begin position="242"/>
        <end position="260"/>
    </location>
</feature>
<dbReference type="GO" id="GO:0016020">
    <property type="term" value="C:membrane"/>
    <property type="evidence" value="ECO:0007669"/>
    <property type="project" value="UniProtKB-SubCell"/>
</dbReference>
<dbReference type="Pfam" id="PF00892">
    <property type="entry name" value="EamA"/>
    <property type="match status" value="2"/>
</dbReference>
<feature type="transmembrane region" description="Helical" evidence="6">
    <location>
        <begin position="126"/>
        <end position="144"/>
    </location>
</feature>
<comment type="caution">
    <text evidence="8">The sequence shown here is derived from an EMBL/GenBank/DDBJ whole genome shotgun (WGS) entry which is preliminary data.</text>
</comment>
<feature type="transmembrane region" description="Helical" evidence="6">
    <location>
        <begin position="96"/>
        <end position="114"/>
    </location>
</feature>
<evidence type="ECO:0000256" key="5">
    <source>
        <dbReference type="ARBA" id="ARBA00023136"/>
    </source>
</evidence>
<protein>
    <submittedName>
        <fullName evidence="8">Drug/metabolite transporter (DMT)-like permease</fullName>
    </submittedName>
</protein>
<evidence type="ECO:0000256" key="4">
    <source>
        <dbReference type="ARBA" id="ARBA00022989"/>
    </source>
</evidence>
<dbReference type="SUPFAM" id="SSF103481">
    <property type="entry name" value="Multidrug resistance efflux transporter EmrE"/>
    <property type="match status" value="2"/>
</dbReference>
<evidence type="ECO:0000313" key="9">
    <source>
        <dbReference type="Proteomes" id="UP000569329"/>
    </source>
</evidence>
<proteinExistence type="inferred from homology"/>
<keyword evidence="5 6" id="KW-0472">Membrane</keyword>
<comment type="similarity">
    <text evidence="2">Belongs to the EamA transporter family.</text>
</comment>
<dbReference type="AlphaFoldDB" id="A0A839DS87"/>
<reference evidence="8 9" key="1">
    <citation type="submission" date="2020-07" db="EMBL/GenBank/DDBJ databases">
        <title>Sequencing the genomes of 1000 actinobacteria strains.</title>
        <authorList>
            <person name="Klenk H.-P."/>
        </authorList>
    </citation>
    <scope>NUCLEOTIDE SEQUENCE [LARGE SCALE GENOMIC DNA]</scope>
    <source>
        <strain evidence="8 9">DSM 45975</strain>
    </source>
</reference>
<name>A0A839DS87_9PSEU</name>
<feature type="transmembrane region" description="Helical" evidence="6">
    <location>
        <begin position="187"/>
        <end position="209"/>
    </location>
</feature>
<evidence type="ECO:0000256" key="3">
    <source>
        <dbReference type="ARBA" id="ARBA00022692"/>
    </source>
</evidence>
<gene>
    <name evidence="8" type="ORF">FHX42_001149</name>
</gene>
<dbReference type="PANTHER" id="PTHR32322">
    <property type="entry name" value="INNER MEMBRANE TRANSPORTER"/>
    <property type="match status" value="1"/>
</dbReference>
<sequence length="264" mass="27241">MADTSPGTASVYRCVLALPFLALLATREGRDEGTPPPRQLARPVAAGVLFSGDMLLWTQAIAEVGAGLTAVLVNLQVVLVPALAWLVDREPVMRRYLLAVPVVLLGVLFTSGVLEGGGAGADPLRGTVHAALAALCYSGFLFLLRRGGHSGQTVRSYVVVIASAAVASAALGTAWQGVDLAPDWATLGWLLLVAVCGQVLGWLLIAVHLPHLPSHVGALLLLLTPVGALALGAVVLNERPTPLQLLGCALILGNVAAATTRRVS</sequence>
<dbReference type="InterPro" id="IPR050638">
    <property type="entry name" value="AA-Vitamin_Transporters"/>
</dbReference>
<evidence type="ECO:0000313" key="8">
    <source>
        <dbReference type="EMBL" id="MBA8823820.1"/>
    </source>
</evidence>
<dbReference type="EMBL" id="JACGWZ010000001">
    <property type="protein sequence ID" value="MBA8823820.1"/>
    <property type="molecule type" value="Genomic_DNA"/>
</dbReference>
<feature type="transmembrane region" description="Helical" evidence="6">
    <location>
        <begin position="64"/>
        <end position="87"/>
    </location>
</feature>
<dbReference type="InterPro" id="IPR037185">
    <property type="entry name" value="EmrE-like"/>
</dbReference>
<evidence type="ECO:0000256" key="6">
    <source>
        <dbReference type="SAM" id="Phobius"/>
    </source>
</evidence>
<feature type="domain" description="EamA" evidence="7">
    <location>
        <begin position="126"/>
        <end position="255"/>
    </location>
</feature>